<organism evidence="4 5">
    <name type="scientific">Candidatus Hepatoplasma crinochetorum Av</name>
    <dbReference type="NCBI Taxonomy" id="1427984"/>
    <lineage>
        <taxon>Bacteria</taxon>
        <taxon>Bacillati</taxon>
        <taxon>Mycoplasmatota</taxon>
        <taxon>Mollicutes</taxon>
        <taxon>Candidatus Hepatoplasmataceae</taxon>
        <taxon>Candidatus Hepatoplasma</taxon>
    </lineage>
</organism>
<accession>W8GEB2</accession>
<dbReference type="InterPro" id="IPR000037">
    <property type="entry name" value="SsrA-bd_prot"/>
</dbReference>
<dbReference type="GO" id="GO:0070930">
    <property type="term" value="P:trans-translation-dependent protein tagging"/>
    <property type="evidence" value="ECO:0007669"/>
    <property type="project" value="TreeGrafter"/>
</dbReference>
<keyword evidence="5" id="KW-1185">Reference proteome</keyword>
<dbReference type="NCBIfam" id="NF003843">
    <property type="entry name" value="PRK05422.1"/>
    <property type="match status" value="1"/>
</dbReference>
<proteinExistence type="inferred from homology"/>
<comment type="similarity">
    <text evidence="3">Belongs to the SmpB family.</text>
</comment>
<dbReference type="SUPFAM" id="SSF74982">
    <property type="entry name" value="Small protein B (SmpB)"/>
    <property type="match status" value="1"/>
</dbReference>
<dbReference type="PANTHER" id="PTHR30308:SF2">
    <property type="entry name" value="SSRA-BINDING PROTEIN"/>
    <property type="match status" value="1"/>
</dbReference>
<dbReference type="EMBL" id="CP006932">
    <property type="protein sequence ID" value="AHK22149.1"/>
    <property type="molecule type" value="Genomic_DNA"/>
</dbReference>
<dbReference type="AlphaFoldDB" id="W8GEB2"/>
<dbReference type="HAMAP" id="MF_00023">
    <property type="entry name" value="SmpB"/>
    <property type="match status" value="1"/>
</dbReference>
<dbReference type="eggNOG" id="COG0691">
    <property type="taxonomic scope" value="Bacteria"/>
</dbReference>
<dbReference type="GO" id="GO:0005829">
    <property type="term" value="C:cytosol"/>
    <property type="evidence" value="ECO:0007669"/>
    <property type="project" value="TreeGrafter"/>
</dbReference>
<keyword evidence="2 3" id="KW-0694">RNA-binding</keyword>
<evidence type="ECO:0000256" key="1">
    <source>
        <dbReference type="ARBA" id="ARBA00022490"/>
    </source>
</evidence>
<dbReference type="STRING" id="1427984.X271_00028"/>
<dbReference type="InterPro" id="IPR023620">
    <property type="entry name" value="SmpB"/>
</dbReference>
<dbReference type="GO" id="GO:0070929">
    <property type="term" value="P:trans-translation"/>
    <property type="evidence" value="ECO:0007669"/>
    <property type="project" value="UniProtKB-UniRule"/>
</dbReference>
<sequence>MKIITINKRAKRDYILFKKYIAGISLLGGEVKSIRAGKVDITGSFVTFDYKNNLVVHGMNIEQYKYQTQDHFDSLRTKQLLLNKQEIRKINDKIKLERLTVVPTKLFINDNSLIKLEISLAKGRNKKDMREYLKEKEFKKSKKSYINI</sequence>
<dbReference type="Proteomes" id="UP000019450">
    <property type="component" value="Chromosome"/>
</dbReference>
<dbReference type="KEGG" id="hcr:X271_00028"/>
<name>W8GEB2_9MOLU</name>
<dbReference type="Gene3D" id="2.40.280.10">
    <property type="match status" value="1"/>
</dbReference>
<evidence type="ECO:0000313" key="5">
    <source>
        <dbReference type="Proteomes" id="UP000019450"/>
    </source>
</evidence>
<dbReference type="PATRIC" id="fig|1427984.3.peg.28"/>
<dbReference type="InterPro" id="IPR020081">
    <property type="entry name" value="SsrA-bd_prot_CS"/>
</dbReference>
<dbReference type="RefSeq" id="WP_038462204.1">
    <property type="nucleotide sequence ID" value="NZ_CP006932.1"/>
</dbReference>
<protein>
    <recommendedName>
        <fullName evidence="3">SsrA-binding protein</fullName>
    </recommendedName>
    <alternativeName>
        <fullName evidence="3">Small protein B</fullName>
    </alternativeName>
</protein>
<dbReference type="OrthoDB" id="9805462at2"/>
<reference evidence="4 5" key="1">
    <citation type="journal article" date="2014" name="Genome Biol. Evol.">
        <title>Phylogenomics of "Candidatus Hepatoplasma crinochetorum," a Lineage of Mollicutes Associated with Noninsect Arthropods.</title>
        <authorList>
            <person name="Leclercq S."/>
            <person name="Dittmer J."/>
            <person name="Bouchon D."/>
            <person name="Cordaux R."/>
        </authorList>
    </citation>
    <scope>NUCLEOTIDE SEQUENCE [LARGE SCALE GENOMIC DNA]</scope>
    <source>
        <strain evidence="4 5">Av</strain>
    </source>
</reference>
<evidence type="ECO:0000256" key="3">
    <source>
        <dbReference type="HAMAP-Rule" id="MF_00023"/>
    </source>
</evidence>
<evidence type="ECO:0000256" key="2">
    <source>
        <dbReference type="ARBA" id="ARBA00022884"/>
    </source>
</evidence>
<keyword evidence="1 3" id="KW-0963">Cytoplasm</keyword>
<dbReference type="Pfam" id="PF01668">
    <property type="entry name" value="SmpB"/>
    <property type="match status" value="1"/>
</dbReference>
<comment type="subcellular location">
    <subcellularLocation>
        <location evidence="3">Cytoplasm</location>
    </subcellularLocation>
    <text evidence="3">The tmRNA-SmpB complex associates with stalled 70S ribosomes.</text>
</comment>
<dbReference type="GO" id="GO:0003723">
    <property type="term" value="F:RNA binding"/>
    <property type="evidence" value="ECO:0007669"/>
    <property type="project" value="UniProtKB-UniRule"/>
</dbReference>
<dbReference type="PROSITE" id="PS01317">
    <property type="entry name" value="SSRP"/>
    <property type="match status" value="1"/>
</dbReference>
<comment type="function">
    <text evidence="3">Required for rescue of stalled ribosomes mediated by trans-translation. Binds to transfer-messenger RNA (tmRNA), required for stable association of tmRNA with ribosomes. tmRNA and SmpB together mimic tRNA shape, replacing the anticodon stem-loop with SmpB. tmRNA is encoded by the ssrA gene; the 2 termini fold to resemble tRNA(Ala) and it encodes a 'tag peptide', a short internal open reading frame. During trans-translation Ala-aminoacylated tmRNA acts like a tRNA, entering the A-site of stalled ribosomes, displacing the stalled mRNA. The ribosome then switches to translate the ORF on the tmRNA; the nascent peptide is terminated with the 'tag peptide' encoded by the tmRNA and targeted for degradation. The ribosome is freed to recommence translation, which seems to be the essential function of trans-translation.</text>
</comment>
<gene>
    <name evidence="3 4" type="primary">smpB</name>
    <name evidence="4" type="ORF">X271_00028</name>
</gene>
<dbReference type="HOGENOM" id="CLU_108953_0_1_14"/>
<evidence type="ECO:0000313" key="4">
    <source>
        <dbReference type="EMBL" id="AHK22149.1"/>
    </source>
</evidence>
<dbReference type="NCBIfam" id="TIGR00086">
    <property type="entry name" value="smpB"/>
    <property type="match status" value="1"/>
</dbReference>
<dbReference type="PANTHER" id="PTHR30308">
    <property type="entry name" value="TMRNA-BINDING COMPONENT OF TRANS-TRANSLATION TAGGING COMPLEX"/>
    <property type="match status" value="1"/>
</dbReference>